<organism evidence="2 3">
    <name type="scientific">Candidatus Uhrbacteria bacterium RIFCSPHIGHO2_02_FULL_57_19</name>
    <dbReference type="NCBI Taxonomy" id="1802391"/>
    <lineage>
        <taxon>Bacteria</taxon>
        <taxon>Candidatus Uhriibacteriota</taxon>
    </lineage>
</organism>
<accession>A0A1F7U5T3</accession>
<evidence type="ECO:0000256" key="1">
    <source>
        <dbReference type="SAM" id="Phobius"/>
    </source>
</evidence>
<evidence type="ECO:0008006" key="4">
    <source>
        <dbReference type="Google" id="ProtNLM"/>
    </source>
</evidence>
<keyword evidence="1" id="KW-1133">Transmembrane helix</keyword>
<dbReference type="AlphaFoldDB" id="A0A1F7U5T3"/>
<keyword evidence="1" id="KW-0812">Transmembrane</keyword>
<feature type="transmembrane region" description="Helical" evidence="1">
    <location>
        <begin position="37"/>
        <end position="60"/>
    </location>
</feature>
<dbReference type="Proteomes" id="UP000176303">
    <property type="component" value="Unassembled WGS sequence"/>
</dbReference>
<gene>
    <name evidence="2" type="ORF">A3D72_03735</name>
</gene>
<comment type="caution">
    <text evidence="2">The sequence shown here is derived from an EMBL/GenBank/DDBJ whole genome shotgun (WGS) entry which is preliminary data.</text>
</comment>
<dbReference type="EMBL" id="MGDZ01000025">
    <property type="protein sequence ID" value="OGL73646.1"/>
    <property type="molecule type" value="Genomic_DNA"/>
</dbReference>
<name>A0A1F7U5T3_9BACT</name>
<sequence>MLGKGVIGLSTFMISKLRRAAGRIPFRSVWRVRSVHLWFWPSLLIVLGTTILMTARILPLRKSQETFVLHYSTALGIDRVGPWFLTFAPAAAGLIVLVVNLFLVMTFIRRDRLLASMVGATTVVLEFGFLAAGILIILLNV</sequence>
<feature type="transmembrane region" description="Helical" evidence="1">
    <location>
        <begin position="117"/>
        <end position="139"/>
    </location>
</feature>
<evidence type="ECO:0000313" key="2">
    <source>
        <dbReference type="EMBL" id="OGL73646.1"/>
    </source>
</evidence>
<evidence type="ECO:0000313" key="3">
    <source>
        <dbReference type="Proteomes" id="UP000176303"/>
    </source>
</evidence>
<reference evidence="2 3" key="1">
    <citation type="journal article" date="2016" name="Nat. Commun.">
        <title>Thousands of microbial genomes shed light on interconnected biogeochemical processes in an aquifer system.</title>
        <authorList>
            <person name="Anantharaman K."/>
            <person name="Brown C.T."/>
            <person name="Hug L.A."/>
            <person name="Sharon I."/>
            <person name="Castelle C.J."/>
            <person name="Probst A.J."/>
            <person name="Thomas B.C."/>
            <person name="Singh A."/>
            <person name="Wilkins M.J."/>
            <person name="Karaoz U."/>
            <person name="Brodie E.L."/>
            <person name="Williams K.H."/>
            <person name="Hubbard S.S."/>
            <person name="Banfield J.F."/>
        </authorList>
    </citation>
    <scope>NUCLEOTIDE SEQUENCE [LARGE SCALE GENOMIC DNA]</scope>
</reference>
<proteinExistence type="predicted"/>
<keyword evidence="1" id="KW-0472">Membrane</keyword>
<dbReference type="STRING" id="1802391.A3D72_03735"/>
<protein>
    <recommendedName>
        <fullName evidence="4">DUF1648 domain-containing protein</fullName>
    </recommendedName>
</protein>
<feature type="transmembrane region" description="Helical" evidence="1">
    <location>
        <begin position="80"/>
        <end position="105"/>
    </location>
</feature>